<organism evidence="1 2">
    <name type="scientific">Protopolystoma xenopodis</name>
    <dbReference type="NCBI Taxonomy" id="117903"/>
    <lineage>
        <taxon>Eukaryota</taxon>
        <taxon>Metazoa</taxon>
        <taxon>Spiralia</taxon>
        <taxon>Lophotrochozoa</taxon>
        <taxon>Platyhelminthes</taxon>
        <taxon>Monogenea</taxon>
        <taxon>Polyopisthocotylea</taxon>
        <taxon>Polystomatidea</taxon>
        <taxon>Polystomatidae</taxon>
        <taxon>Protopolystoma</taxon>
    </lineage>
</organism>
<comment type="caution">
    <text evidence="1">The sequence shown here is derived from an EMBL/GenBank/DDBJ whole genome shotgun (WGS) entry which is preliminary data.</text>
</comment>
<protein>
    <submittedName>
        <fullName evidence="1">Uncharacterized protein</fullName>
    </submittedName>
</protein>
<keyword evidence="2" id="KW-1185">Reference proteome</keyword>
<evidence type="ECO:0000313" key="1">
    <source>
        <dbReference type="EMBL" id="VEL29503.1"/>
    </source>
</evidence>
<sequence>ILIKYLSTETNGDKRTTHPAILLSSEEEEQEGRFSRWYSHLNLSLEAPVSVLDTPHVRQGNCPLRPDFFMTYPEQCNPTTMVSSQLADACCPANMSAPEMPVSQLSAIWVLVRPIPESASFVDLSDSFV</sequence>
<accession>A0A448X6R2</accession>
<name>A0A448X6R2_9PLAT</name>
<dbReference type="Proteomes" id="UP000784294">
    <property type="component" value="Unassembled WGS sequence"/>
</dbReference>
<proteinExistence type="predicted"/>
<feature type="non-terminal residue" evidence="1">
    <location>
        <position position="1"/>
    </location>
</feature>
<dbReference type="EMBL" id="CAAALY010103703">
    <property type="protein sequence ID" value="VEL29503.1"/>
    <property type="molecule type" value="Genomic_DNA"/>
</dbReference>
<evidence type="ECO:0000313" key="2">
    <source>
        <dbReference type="Proteomes" id="UP000784294"/>
    </source>
</evidence>
<gene>
    <name evidence="1" type="ORF">PXEA_LOCUS22943</name>
</gene>
<reference evidence="1" key="1">
    <citation type="submission" date="2018-11" db="EMBL/GenBank/DDBJ databases">
        <authorList>
            <consortium name="Pathogen Informatics"/>
        </authorList>
    </citation>
    <scope>NUCLEOTIDE SEQUENCE</scope>
</reference>
<dbReference type="AlphaFoldDB" id="A0A448X6R2"/>